<dbReference type="Proteomes" id="UP000078561">
    <property type="component" value="Unassembled WGS sequence"/>
</dbReference>
<dbReference type="InParanoid" id="A0A163J3B9"/>
<keyword evidence="1" id="KW-0479">Metal-binding</keyword>
<dbReference type="AlphaFoldDB" id="A0A163J3B9"/>
<evidence type="ECO:0000313" key="4">
    <source>
        <dbReference type="EMBL" id="SAL99290.1"/>
    </source>
</evidence>
<accession>A0A163J3B9</accession>
<feature type="domain" description="C2H2-type" evidence="3">
    <location>
        <begin position="90"/>
        <end position="120"/>
    </location>
</feature>
<reference evidence="4" key="1">
    <citation type="submission" date="2016-04" db="EMBL/GenBank/DDBJ databases">
        <authorList>
            <person name="Evans L.H."/>
            <person name="Alamgir A."/>
            <person name="Owens N."/>
            <person name="Weber N.D."/>
            <person name="Virtaneva K."/>
            <person name="Barbian K."/>
            <person name="Babar A."/>
            <person name="Rosenke K."/>
        </authorList>
    </citation>
    <scope>NUCLEOTIDE SEQUENCE [LARGE SCALE GENOMIC DNA]</scope>
    <source>
        <strain evidence="4">CBS 101.48</strain>
    </source>
</reference>
<evidence type="ECO:0000259" key="3">
    <source>
        <dbReference type="PROSITE" id="PS50157"/>
    </source>
</evidence>
<dbReference type="PROSITE" id="PS50157">
    <property type="entry name" value="ZINC_FINGER_C2H2_2"/>
    <property type="match status" value="1"/>
</dbReference>
<evidence type="ECO:0000256" key="1">
    <source>
        <dbReference type="PROSITE-ProRule" id="PRU00042"/>
    </source>
</evidence>
<organism evidence="4">
    <name type="scientific">Absidia glauca</name>
    <name type="common">Pin mould</name>
    <dbReference type="NCBI Taxonomy" id="4829"/>
    <lineage>
        <taxon>Eukaryota</taxon>
        <taxon>Fungi</taxon>
        <taxon>Fungi incertae sedis</taxon>
        <taxon>Mucoromycota</taxon>
        <taxon>Mucoromycotina</taxon>
        <taxon>Mucoromycetes</taxon>
        <taxon>Mucorales</taxon>
        <taxon>Cunninghamellaceae</taxon>
        <taxon>Absidia</taxon>
    </lineage>
</organism>
<evidence type="ECO:0000256" key="2">
    <source>
        <dbReference type="SAM" id="MobiDB-lite"/>
    </source>
</evidence>
<evidence type="ECO:0000313" key="5">
    <source>
        <dbReference type="Proteomes" id="UP000078561"/>
    </source>
</evidence>
<feature type="region of interest" description="Disordered" evidence="2">
    <location>
        <begin position="121"/>
        <end position="156"/>
    </location>
</feature>
<dbReference type="GO" id="GO:0008270">
    <property type="term" value="F:zinc ion binding"/>
    <property type="evidence" value="ECO:0007669"/>
    <property type="project" value="UniProtKB-KW"/>
</dbReference>
<gene>
    <name evidence="4" type="primary">ABSGL_04891.1 scaffold 6065</name>
</gene>
<keyword evidence="1" id="KW-0863">Zinc-finger</keyword>
<keyword evidence="5" id="KW-1185">Reference proteome</keyword>
<name>A0A163J3B9_ABSGL</name>
<protein>
    <recommendedName>
        <fullName evidence="3">C2H2-type domain-containing protein</fullName>
    </recommendedName>
</protein>
<keyword evidence="1" id="KW-0862">Zinc</keyword>
<dbReference type="PROSITE" id="PS00028">
    <property type="entry name" value="ZINC_FINGER_C2H2_1"/>
    <property type="match status" value="1"/>
</dbReference>
<dbReference type="OrthoDB" id="8117402at2759"/>
<sequence>MHWEKINLPSTVSDGATFLPTPLHHTPHLSTTNQFGSSMAANSVYCVPIVDPYSHSLNIRNQHDSLLSLLEVVYPTTEASQHHSPLRRRYMCLYPHCDRLFHSLGSLRFHISKSHIVENINSKPESANPPPPRTSFPQKQQPAKRRGRPPKNASLVSYSGVLETTKTTPHLIVPYRQTNQWLAFEPPQPTPPF</sequence>
<proteinExistence type="predicted"/>
<dbReference type="EMBL" id="LT552609">
    <property type="protein sequence ID" value="SAL99290.1"/>
    <property type="molecule type" value="Genomic_DNA"/>
</dbReference>
<dbReference type="InterPro" id="IPR013087">
    <property type="entry name" value="Znf_C2H2_type"/>
</dbReference>